<organism evidence="2 3">
    <name type="scientific">Paramecium tetraurelia</name>
    <dbReference type="NCBI Taxonomy" id="5888"/>
    <lineage>
        <taxon>Eukaryota</taxon>
        <taxon>Sar</taxon>
        <taxon>Alveolata</taxon>
        <taxon>Ciliophora</taxon>
        <taxon>Intramacronucleata</taxon>
        <taxon>Oligohymenophorea</taxon>
        <taxon>Peniculida</taxon>
        <taxon>Parameciidae</taxon>
        <taxon>Paramecium</taxon>
    </lineage>
</organism>
<evidence type="ECO:0000313" key="2">
    <source>
        <dbReference type="EMBL" id="CAK84085.1"/>
    </source>
</evidence>
<dbReference type="GO" id="GO:0003924">
    <property type="term" value="F:GTPase activity"/>
    <property type="evidence" value="ECO:0000318"/>
    <property type="project" value="GO_Central"/>
</dbReference>
<dbReference type="OMA" id="GLEWNEN"/>
<protein>
    <recommendedName>
        <fullName evidence="4">Rab-GAP TBC domain-containing protein</fullName>
    </recommendedName>
</protein>
<dbReference type="Proteomes" id="UP000000600">
    <property type="component" value="Unassembled WGS sequence"/>
</dbReference>
<dbReference type="HOGENOM" id="CLU_259157_0_0_1"/>
<dbReference type="RefSeq" id="XP_001451482.1">
    <property type="nucleotide sequence ID" value="XM_001451445.1"/>
</dbReference>
<gene>
    <name evidence="2" type="ORF">GSPATT00018303001</name>
</gene>
<dbReference type="OrthoDB" id="306020at2759"/>
<dbReference type="GO" id="GO:0005525">
    <property type="term" value="F:GTP binding"/>
    <property type="evidence" value="ECO:0000318"/>
    <property type="project" value="GO_Central"/>
</dbReference>
<dbReference type="GeneID" id="5037267"/>
<evidence type="ECO:0000256" key="1">
    <source>
        <dbReference type="SAM" id="Coils"/>
    </source>
</evidence>
<dbReference type="AlphaFoldDB" id="A0DM18"/>
<name>A0DM18_PARTE</name>
<dbReference type="KEGG" id="ptm:GSPATT00018303001"/>
<keyword evidence="3" id="KW-1185">Reference proteome</keyword>
<evidence type="ECO:0008006" key="4">
    <source>
        <dbReference type="Google" id="ProtNLM"/>
    </source>
</evidence>
<sequence length="1226" mass="145757">MSYSAIFTKSFQQAHNKDTRKFITGQVIEMEKQPKPHGKLLPRQVRLDEQNMVQTKNNKSINYPTGFFLITKQEFDILPENQKAFFRWTSNQNKIVRVLFDRHNNGQNNGQIQQFQKPTAVYFETLDMGLRFVEFLKFKNQQKLNHSKDLLNKIMKVWYKKSGLVIISRQVEKIHNEASKIEQKKLKDQNQYIQEFDELQDYDKTKYEQTLKILYKMAEQEKIHQESILKQQKLLKLQEQEKFIKQKELSAARELLNHWKQIADKILKQKEDLEEEEQRKLEEEERKLQQEIEDIENEQQRISQIQQQSHIQQQQQQQQQQQLPQHKDLHLTNFKLIIGQHLKLYNPILYIQFKASDQKGHGRIEFDKGQLINFMQLDMKGWTTDLQVTLSGFQNQDVLEIVIYDDYQEVNEKILARTQEQQNNIQAFLAAAKKVMQGKIHLLEFEKNLNNNRRHFTGLDVSANLQQNATGNELLNVPLLQIDIHEDSPFQIQNSTVNPFYLDIIEMPFTAQELKNFVKQLKTPCNSLQEKWNSFKIESLENALQTRGQIWVNSKQSDDDLIEIQEYIVEELGTGEKKNKSALLAEYLQLNPIQNKQCFVKNKIIDACKKGFTQQSRIDLIPIFLQFNTKVQKYAQDFGLEWNENENILEKYYQMKIIDQDIKELNRNKMQNYVNSLQFKQTTVWTDQYIKKMQQWKNDIPYLLDYFELWNHTKNKMILTIRLFQLLSQRMQPCDDYVFKVIQCLDYKLMIPKIQHDQIDVEWLRTHLNNLFSDFFYFDIWLRVFDYIIGIGFVNGDLSKAIASVIGGILTEVDYKQYRTKEEFITGLTIYGKLLCDPEKLIMACYDSYNQQEFVYLNNDEQIFEILTSNGNPLEQICNEQIQQQKPHQQSFIIDVPEEHEGSIYEIQEQQQQSASLPRNQSKFLFKQQIQKIHILIHSLHLHQITFHEQNVVTIQNQRKSEQDGLYFELPFASSILEIQINDNFKGQIDLGYYMINTIYKNSLILNDNYDMQRHYQISELEYSILLVGEGLPYERVISKDTAISNFNDLASQFKVQHNFLAHPDAFKRGNSLSQTEFRQLMMQYFKLNPASCNLDELYQKFLLAGNQQIYLIDILLKLTQDKQKQQEVLNLFIPNEKVSHKQMRREKLESGDVRFLKVLISDENYEQSVDLTDYFNNLLINHYLKYNSYDILFVDQNNRLYLLDNAGSFLQQLRTCNDIVYFQKL</sequence>
<feature type="coiled-coil region" evidence="1">
    <location>
        <begin position="256"/>
        <end position="315"/>
    </location>
</feature>
<reference evidence="2 3" key="1">
    <citation type="journal article" date="2006" name="Nature">
        <title>Global trends of whole-genome duplications revealed by the ciliate Paramecium tetraurelia.</title>
        <authorList>
            <consortium name="Genoscope"/>
            <person name="Aury J.-M."/>
            <person name="Jaillon O."/>
            <person name="Duret L."/>
            <person name="Noel B."/>
            <person name="Jubin C."/>
            <person name="Porcel B.M."/>
            <person name="Segurens B."/>
            <person name="Daubin V."/>
            <person name="Anthouard V."/>
            <person name="Aiach N."/>
            <person name="Arnaiz O."/>
            <person name="Billaut A."/>
            <person name="Beisson J."/>
            <person name="Blanc I."/>
            <person name="Bouhouche K."/>
            <person name="Camara F."/>
            <person name="Duharcourt S."/>
            <person name="Guigo R."/>
            <person name="Gogendeau D."/>
            <person name="Katinka M."/>
            <person name="Keller A.-M."/>
            <person name="Kissmehl R."/>
            <person name="Klotz C."/>
            <person name="Koll F."/>
            <person name="Le Moue A."/>
            <person name="Lepere C."/>
            <person name="Malinsky S."/>
            <person name="Nowacki M."/>
            <person name="Nowak J.K."/>
            <person name="Plattner H."/>
            <person name="Poulain J."/>
            <person name="Ruiz F."/>
            <person name="Serrano V."/>
            <person name="Zagulski M."/>
            <person name="Dessen P."/>
            <person name="Betermier M."/>
            <person name="Weissenbach J."/>
            <person name="Scarpelli C."/>
            <person name="Schachter V."/>
            <person name="Sperling L."/>
            <person name="Meyer E."/>
            <person name="Cohen J."/>
            <person name="Wincker P."/>
        </authorList>
    </citation>
    <scope>NUCLEOTIDE SEQUENCE [LARGE SCALE GENOMIC DNA]</scope>
    <source>
        <strain evidence="2 3">Stock d4-2</strain>
    </source>
</reference>
<proteinExistence type="predicted"/>
<accession>A0DM18</accession>
<evidence type="ECO:0000313" key="3">
    <source>
        <dbReference type="Proteomes" id="UP000000600"/>
    </source>
</evidence>
<keyword evidence="1" id="KW-0175">Coiled coil</keyword>
<dbReference type="EMBL" id="CT868496">
    <property type="protein sequence ID" value="CAK84085.1"/>
    <property type="molecule type" value="Genomic_DNA"/>
</dbReference>
<dbReference type="InParanoid" id="A0DM18"/>